<name>A0A1I3GFP1_9RHOB</name>
<dbReference type="GO" id="GO:0120547">
    <property type="term" value="F:heme A synthase activity"/>
    <property type="evidence" value="ECO:0007669"/>
    <property type="project" value="UniProtKB-EC"/>
</dbReference>
<protein>
    <recommendedName>
        <fullName evidence="13">Heme A synthase</fullName>
        <shortName evidence="13">HAS</shortName>
        <ecNumber evidence="13">1.17.99.9</ecNumber>
    </recommendedName>
    <alternativeName>
        <fullName evidence="13">Cytochrome aa3-controlling protein</fullName>
    </alternativeName>
</protein>
<feature type="binding site" description="axial binding residue" evidence="13">
    <location>
        <position position="295"/>
    </location>
    <ligand>
        <name>heme</name>
        <dbReference type="ChEBI" id="CHEBI:30413"/>
    </ligand>
    <ligandPart>
        <name>Fe</name>
        <dbReference type="ChEBI" id="CHEBI:18248"/>
    </ligandPart>
</feature>
<dbReference type="InterPro" id="IPR023754">
    <property type="entry name" value="HemeA_Synthase_type2"/>
</dbReference>
<dbReference type="GO" id="GO:0006784">
    <property type="term" value="P:heme A biosynthetic process"/>
    <property type="evidence" value="ECO:0007669"/>
    <property type="project" value="UniProtKB-UniRule"/>
</dbReference>
<evidence type="ECO:0000256" key="7">
    <source>
        <dbReference type="ARBA" id="ARBA00023002"/>
    </source>
</evidence>
<comment type="function">
    <text evidence="13">Catalyzes the conversion of heme O to heme A by two successive hydroxylations of the methyl group at C8. The first hydroxylation forms heme I, the second hydroxylation results in an unstable dihydroxymethyl group, which spontaneously dehydrates, resulting in the formyl group of heme A.</text>
</comment>
<comment type="subunit">
    <text evidence="13">Interacts with CtaB.</text>
</comment>
<dbReference type="PANTHER" id="PTHR23289:SF2">
    <property type="entry name" value="CYTOCHROME C OXIDASE ASSEMBLY PROTEIN COX15 HOMOLOG"/>
    <property type="match status" value="1"/>
</dbReference>
<feature type="binding site" description="axial binding residue" evidence="13">
    <location>
        <position position="355"/>
    </location>
    <ligand>
        <name>heme</name>
        <dbReference type="ChEBI" id="CHEBI:30413"/>
    </ligand>
    <ligandPart>
        <name>Fe</name>
        <dbReference type="ChEBI" id="CHEBI:18248"/>
    </ligandPart>
</feature>
<keyword evidence="9 13" id="KW-0350">Heme biosynthesis</keyword>
<dbReference type="RefSeq" id="WP_092859983.1">
    <property type="nucleotide sequence ID" value="NZ_FOQH01000005.1"/>
</dbReference>
<evidence type="ECO:0000256" key="14">
    <source>
        <dbReference type="SAM" id="MobiDB-lite"/>
    </source>
</evidence>
<dbReference type="UniPathway" id="UPA00269">
    <property type="reaction ID" value="UER00713"/>
</dbReference>
<gene>
    <name evidence="13" type="primary">ctaA</name>
    <name evidence="15" type="ORF">SAMN05216258_105138</name>
</gene>
<evidence type="ECO:0000256" key="3">
    <source>
        <dbReference type="ARBA" id="ARBA00022475"/>
    </source>
</evidence>
<dbReference type="PANTHER" id="PTHR23289">
    <property type="entry name" value="CYTOCHROME C OXIDASE ASSEMBLY PROTEIN COX15"/>
    <property type="match status" value="1"/>
</dbReference>
<evidence type="ECO:0000313" key="16">
    <source>
        <dbReference type="Proteomes" id="UP000199377"/>
    </source>
</evidence>
<sequence length="386" mass="42981">MSRPRSIFEDVSGQPAAAQPATPKAAPGEAERRRRANRRHIAIWLQILAALVAVMVLVGGLTRLTESGLSITEWKPVTGAIPPMSEAAWQAEFEKYQTIHQFQAINRDMDLAGFKTIYWWEWGHRQLGRLVGLVWAAGFVWFLARRKIPSGWTWRLVLPGALGGVQGAIGWWMVASGLEGQMVSVASYRLATHLGLAFAILGILAHYSWEISRSGAELLQARRRRMSAPMTFGSVLCLAVFVQILLGALVAGIDAGRGYIDWPLMGGEFLPSESFDYEPLWTNFFENPALVQFIHRMWGYGLLLLGAVYWWRMRGAAHAGLKRRADWVLAMMFGQVVLGVVTVIHAAPLSWSILHQAGALALWMLALRARFEAGWPAEEKIARGRV</sequence>
<evidence type="ECO:0000256" key="13">
    <source>
        <dbReference type="HAMAP-Rule" id="MF_01665"/>
    </source>
</evidence>
<dbReference type="Pfam" id="PF02628">
    <property type="entry name" value="COX15-CtaA"/>
    <property type="match status" value="1"/>
</dbReference>
<evidence type="ECO:0000256" key="6">
    <source>
        <dbReference type="ARBA" id="ARBA00022989"/>
    </source>
</evidence>
<comment type="similarity">
    <text evidence="13">Belongs to the COX15/CtaA family. Type 2 subfamily.</text>
</comment>
<comment type="subcellular location">
    <subcellularLocation>
        <location evidence="13">Cell membrane</location>
        <topology evidence="13">Multi-pass membrane protein</topology>
    </subcellularLocation>
    <subcellularLocation>
        <location evidence="2">Membrane</location>
        <topology evidence="2">Multi-pass membrane protein</topology>
    </subcellularLocation>
</comment>
<evidence type="ECO:0000256" key="2">
    <source>
        <dbReference type="ARBA" id="ARBA00004141"/>
    </source>
</evidence>
<keyword evidence="5 13" id="KW-0479">Metal-binding</keyword>
<accession>A0A1I3GFP1</accession>
<keyword evidence="10 13" id="KW-0472">Membrane</keyword>
<comment type="caution">
    <text evidence="13">Lacks conserved residue(s) required for the propagation of feature annotation.</text>
</comment>
<feature type="transmembrane region" description="Helical" evidence="13">
    <location>
        <begin position="41"/>
        <end position="61"/>
    </location>
</feature>
<dbReference type="NCBIfam" id="NF045570">
    <property type="entry name" value="HemSynCtaAAlphapr"/>
    <property type="match status" value="1"/>
</dbReference>
<dbReference type="EMBL" id="FOQH01000005">
    <property type="protein sequence ID" value="SFI22263.1"/>
    <property type="molecule type" value="Genomic_DNA"/>
</dbReference>
<dbReference type="GO" id="GO:0016653">
    <property type="term" value="F:oxidoreductase activity, acting on NAD(P)H, heme protein as acceptor"/>
    <property type="evidence" value="ECO:0007669"/>
    <property type="project" value="TreeGrafter"/>
</dbReference>
<feature type="transmembrane region" description="Helical" evidence="13">
    <location>
        <begin position="127"/>
        <end position="144"/>
    </location>
</feature>
<comment type="pathway">
    <text evidence="11 13">Porphyrin-containing compound metabolism; heme A biosynthesis; heme A from heme O: step 1/1.</text>
</comment>
<evidence type="ECO:0000256" key="5">
    <source>
        <dbReference type="ARBA" id="ARBA00022723"/>
    </source>
</evidence>
<keyword evidence="16" id="KW-1185">Reference proteome</keyword>
<dbReference type="EC" id="1.17.99.9" evidence="13"/>
<evidence type="ECO:0000256" key="9">
    <source>
        <dbReference type="ARBA" id="ARBA00023133"/>
    </source>
</evidence>
<keyword evidence="3 13" id="KW-1003">Cell membrane</keyword>
<keyword evidence="7 13" id="KW-0560">Oxidoreductase</keyword>
<dbReference type="GO" id="GO:0005886">
    <property type="term" value="C:plasma membrane"/>
    <property type="evidence" value="ECO:0007669"/>
    <property type="project" value="UniProtKB-SubCell"/>
</dbReference>
<evidence type="ECO:0000313" key="15">
    <source>
        <dbReference type="EMBL" id="SFI22263.1"/>
    </source>
</evidence>
<reference evidence="15 16" key="1">
    <citation type="submission" date="2016-10" db="EMBL/GenBank/DDBJ databases">
        <authorList>
            <person name="de Groot N.N."/>
        </authorList>
    </citation>
    <scope>NUCLEOTIDE SEQUENCE [LARGE SCALE GENOMIC DNA]</scope>
    <source>
        <strain evidence="15 16">CGMCC 1.11030</strain>
    </source>
</reference>
<evidence type="ECO:0000256" key="4">
    <source>
        <dbReference type="ARBA" id="ARBA00022692"/>
    </source>
</evidence>
<comment type="catalytic activity">
    <reaction evidence="12">
        <text>Fe(II)-heme o + 2 A + H2O = Fe(II)-heme a + 2 AH2</text>
        <dbReference type="Rhea" id="RHEA:63388"/>
        <dbReference type="ChEBI" id="CHEBI:13193"/>
        <dbReference type="ChEBI" id="CHEBI:15377"/>
        <dbReference type="ChEBI" id="CHEBI:17499"/>
        <dbReference type="ChEBI" id="CHEBI:60530"/>
        <dbReference type="ChEBI" id="CHEBI:61715"/>
        <dbReference type="EC" id="1.17.99.9"/>
    </reaction>
    <physiologicalReaction direction="left-to-right" evidence="12">
        <dbReference type="Rhea" id="RHEA:63389"/>
    </physiologicalReaction>
</comment>
<dbReference type="InterPro" id="IPR054616">
    <property type="entry name" value="HemA_synt_rhodobact"/>
</dbReference>
<feature type="transmembrane region" description="Helical" evidence="13">
    <location>
        <begin position="156"/>
        <end position="174"/>
    </location>
</feature>
<comment type="cofactor">
    <cofactor evidence="1 13">
        <name>heme b</name>
        <dbReference type="ChEBI" id="CHEBI:60344"/>
    </cofactor>
</comment>
<feature type="transmembrane region" description="Helical" evidence="13">
    <location>
        <begin position="327"/>
        <end position="347"/>
    </location>
</feature>
<feature type="region of interest" description="Disordered" evidence="14">
    <location>
        <begin position="1"/>
        <end position="32"/>
    </location>
</feature>
<keyword evidence="4 13" id="KW-0812">Transmembrane</keyword>
<dbReference type="STRING" id="1114924.SAMN05216258_105138"/>
<feature type="compositionally biased region" description="Low complexity" evidence="14">
    <location>
        <begin position="15"/>
        <end position="27"/>
    </location>
</feature>
<dbReference type="Proteomes" id="UP000199377">
    <property type="component" value="Unassembled WGS sequence"/>
</dbReference>
<evidence type="ECO:0000256" key="10">
    <source>
        <dbReference type="ARBA" id="ARBA00023136"/>
    </source>
</evidence>
<keyword evidence="8 13" id="KW-0408">Iron</keyword>
<keyword evidence="6 13" id="KW-1133">Transmembrane helix</keyword>
<dbReference type="OrthoDB" id="9793156at2"/>
<evidence type="ECO:0000256" key="1">
    <source>
        <dbReference type="ARBA" id="ARBA00001970"/>
    </source>
</evidence>
<dbReference type="InterPro" id="IPR003780">
    <property type="entry name" value="COX15/CtaA_fam"/>
</dbReference>
<dbReference type="GO" id="GO:0046872">
    <property type="term" value="F:metal ion binding"/>
    <property type="evidence" value="ECO:0007669"/>
    <property type="project" value="UniProtKB-KW"/>
</dbReference>
<dbReference type="HAMAP" id="MF_01665">
    <property type="entry name" value="HemeA_synth_type2"/>
    <property type="match status" value="1"/>
</dbReference>
<organism evidence="15 16">
    <name type="scientific">Albimonas pacifica</name>
    <dbReference type="NCBI Taxonomy" id="1114924"/>
    <lineage>
        <taxon>Bacteria</taxon>
        <taxon>Pseudomonadati</taxon>
        <taxon>Pseudomonadota</taxon>
        <taxon>Alphaproteobacteria</taxon>
        <taxon>Rhodobacterales</taxon>
        <taxon>Paracoccaceae</taxon>
        <taxon>Albimonas</taxon>
    </lineage>
</organism>
<proteinExistence type="inferred from homology"/>
<feature type="transmembrane region" description="Helical" evidence="13">
    <location>
        <begin position="293"/>
        <end position="311"/>
    </location>
</feature>
<feature type="transmembrane region" description="Helical" evidence="13">
    <location>
        <begin position="186"/>
        <end position="209"/>
    </location>
</feature>
<evidence type="ECO:0000256" key="8">
    <source>
        <dbReference type="ARBA" id="ARBA00023004"/>
    </source>
</evidence>
<evidence type="ECO:0000256" key="11">
    <source>
        <dbReference type="ARBA" id="ARBA00044501"/>
    </source>
</evidence>
<feature type="transmembrane region" description="Helical" evidence="13">
    <location>
        <begin position="230"/>
        <end position="253"/>
    </location>
</feature>
<evidence type="ECO:0000256" key="12">
    <source>
        <dbReference type="ARBA" id="ARBA00048044"/>
    </source>
</evidence>
<dbReference type="AlphaFoldDB" id="A0A1I3GFP1"/>